<keyword evidence="1" id="KW-0175">Coiled coil</keyword>
<comment type="caution">
    <text evidence="2">The sequence shown here is derived from an EMBL/GenBank/DDBJ whole genome shotgun (WGS) entry which is preliminary data.</text>
</comment>
<reference evidence="3" key="1">
    <citation type="submission" date="2017-04" db="EMBL/GenBank/DDBJ databases">
        <title>Function of individual gut microbiota members based on whole genome sequencing of pure cultures obtained from chicken caecum.</title>
        <authorList>
            <person name="Medvecky M."/>
            <person name="Cejkova D."/>
            <person name="Polansky O."/>
            <person name="Karasova D."/>
            <person name="Kubasova T."/>
            <person name="Cizek A."/>
            <person name="Rychlik I."/>
        </authorList>
    </citation>
    <scope>NUCLEOTIDE SEQUENCE [LARGE SCALE GENOMIC DNA]</scope>
    <source>
        <strain evidence="3">An179</strain>
    </source>
</reference>
<dbReference type="AlphaFoldDB" id="A0A1Y4LUM2"/>
<organism evidence="2 3">
    <name type="scientific">Butyricicoccus pullicaecorum</name>
    <dbReference type="NCBI Taxonomy" id="501571"/>
    <lineage>
        <taxon>Bacteria</taxon>
        <taxon>Bacillati</taxon>
        <taxon>Bacillota</taxon>
        <taxon>Clostridia</taxon>
        <taxon>Eubacteriales</taxon>
        <taxon>Butyricicoccaceae</taxon>
        <taxon>Butyricicoccus</taxon>
    </lineage>
</organism>
<sequence length="181" mass="20769">MDAQKLNALQTFLMAHGSSLESLPKARSNQLSKVYDAVEARKQRIQEAKQAASDSAITILSISADTGISRKTFYNNTFLKLYVEESISATEFGRSSETSKEIVGYREQIRELEKRIRLMSIRDVESLNLEHKIAELSRELIEKDSRIRNLEKEYEKACEALREARSQIPSKRAEILPFKRD</sequence>
<dbReference type="Proteomes" id="UP000195326">
    <property type="component" value="Unassembled WGS sequence"/>
</dbReference>
<evidence type="ECO:0000313" key="2">
    <source>
        <dbReference type="EMBL" id="OUP58741.1"/>
    </source>
</evidence>
<name>A0A1Y4LUM2_9FIRM</name>
<evidence type="ECO:0000256" key="1">
    <source>
        <dbReference type="SAM" id="Coils"/>
    </source>
</evidence>
<feature type="coiled-coil region" evidence="1">
    <location>
        <begin position="95"/>
        <end position="167"/>
    </location>
</feature>
<dbReference type="EMBL" id="NFKL01000008">
    <property type="protein sequence ID" value="OUP58741.1"/>
    <property type="molecule type" value="Genomic_DNA"/>
</dbReference>
<accession>A0A1Y4LUM2</accession>
<proteinExistence type="predicted"/>
<dbReference type="RefSeq" id="WP_087414849.1">
    <property type="nucleotide sequence ID" value="NZ_NFKL01000008.1"/>
</dbReference>
<evidence type="ECO:0000313" key="3">
    <source>
        <dbReference type="Proteomes" id="UP000195326"/>
    </source>
</evidence>
<gene>
    <name evidence="2" type="ORF">B5F15_06950</name>
</gene>
<protein>
    <submittedName>
        <fullName evidence="2">Uncharacterized protein</fullName>
    </submittedName>
</protein>